<dbReference type="PROSITE" id="PS00723">
    <property type="entry name" value="POLYPRENYL_SYNTHASE_1"/>
    <property type="match status" value="1"/>
</dbReference>
<dbReference type="EC" id="2.5.1.1" evidence="7"/>
<keyword evidence="8" id="KW-1185">Reference proteome</keyword>
<accession>A0A7W7T521</accession>
<dbReference type="PANTHER" id="PTHR12001:SF85">
    <property type="entry name" value="SHORT CHAIN ISOPRENYL DIPHOSPHATE SYNTHASE"/>
    <property type="match status" value="1"/>
</dbReference>
<evidence type="ECO:0000313" key="8">
    <source>
        <dbReference type="Proteomes" id="UP000542674"/>
    </source>
</evidence>
<dbReference type="GO" id="GO:0008299">
    <property type="term" value="P:isoprenoid biosynthetic process"/>
    <property type="evidence" value="ECO:0007669"/>
    <property type="project" value="InterPro"/>
</dbReference>
<keyword evidence="4" id="KW-0479">Metal-binding</keyword>
<protein>
    <submittedName>
        <fullName evidence="7">Geranylgeranyl diphosphate synthase type I</fullName>
        <ecNumber evidence="7">2.5.1.1</ecNumber>
        <ecNumber evidence="7">2.5.1.10</ecNumber>
        <ecNumber evidence="7">2.5.1.29</ecNumber>
    </submittedName>
</protein>
<evidence type="ECO:0000256" key="5">
    <source>
        <dbReference type="ARBA" id="ARBA00022842"/>
    </source>
</evidence>
<dbReference type="PANTHER" id="PTHR12001">
    <property type="entry name" value="GERANYLGERANYL PYROPHOSPHATE SYNTHASE"/>
    <property type="match status" value="1"/>
</dbReference>
<dbReference type="EC" id="2.5.1.10" evidence="7"/>
<dbReference type="AlphaFoldDB" id="A0A7W7T521"/>
<keyword evidence="3 6" id="KW-0808">Transferase</keyword>
<dbReference type="GO" id="GO:0004161">
    <property type="term" value="F:dimethylallyltranstransferase activity"/>
    <property type="evidence" value="ECO:0007669"/>
    <property type="project" value="UniProtKB-EC"/>
</dbReference>
<dbReference type="SFLD" id="SFLDS00005">
    <property type="entry name" value="Isoprenoid_Synthase_Type_I"/>
    <property type="match status" value="1"/>
</dbReference>
<comment type="similarity">
    <text evidence="2 6">Belongs to the FPP/GGPP synthase family.</text>
</comment>
<dbReference type="InterPro" id="IPR000092">
    <property type="entry name" value="Polyprenyl_synt"/>
</dbReference>
<evidence type="ECO:0000256" key="4">
    <source>
        <dbReference type="ARBA" id="ARBA00022723"/>
    </source>
</evidence>
<dbReference type="Pfam" id="PF00348">
    <property type="entry name" value="polyprenyl_synt"/>
    <property type="match status" value="1"/>
</dbReference>
<dbReference type="SUPFAM" id="SSF48576">
    <property type="entry name" value="Terpenoid synthases"/>
    <property type="match status" value="1"/>
</dbReference>
<dbReference type="Proteomes" id="UP000542674">
    <property type="component" value="Unassembled WGS sequence"/>
</dbReference>
<dbReference type="EMBL" id="JACHJS010000001">
    <property type="protein sequence ID" value="MBB4966714.1"/>
    <property type="molecule type" value="Genomic_DNA"/>
</dbReference>
<reference evidence="7 8" key="1">
    <citation type="submission" date="2020-08" db="EMBL/GenBank/DDBJ databases">
        <title>Sequencing the genomes of 1000 actinobacteria strains.</title>
        <authorList>
            <person name="Klenk H.-P."/>
        </authorList>
    </citation>
    <scope>NUCLEOTIDE SEQUENCE [LARGE SCALE GENOMIC DNA]</scope>
    <source>
        <strain evidence="7 8">DSM 45084</strain>
    </source>
</reference>
<evidence type="ECO:0000256" key="2">
    <source>
        <dbReference type="ARBA" id="ARBA00006706"/>
    </source>
</evidence>
<sequence>MSVLVRDDHELAADRAAVEAALAAFLGDRTDELAALGVPEFATVGHGFLKGGKRLRPTLCCRGWRAAGGEGPLPHRVAAVAASLELFHAFALVQDDVMDDSDTRRGEPTAHRAFAGVLAGRSRARELGADAAILLGDLLLSWSYDLLYEAECPPPVWRLLRAMHAETLTGQYLDLTGTLTDGVERALRVGELKTAAYTTRRPLQAGALLAGADQNVVAVLGEVGALLGEAFQLRDDLLGTFGDPSTTGKPVLDDLREGRNTTLLAVARHHATSEHRAALDRMVADKTPDPVLLHAILTATSARDRVERMIATRHDQAKALLAGPPLSPARTSLLGRLITTIVYRDH</sequence>
<comment type="cofactor">
    <cofactor evidence="1">
        <name>Mg(2+)</name>
        <dbReference type="ChEBI" id="CHEBI:18420"/>
    </cofactor>
</comment>
<evidence type="ECO:0000313" key="7">
    <source>
        <dbReference type="EMBL" id="MBB4966714.1"/>
    </source>
</evidence>
<dbReference type="RefSeq" id="WP_184670913.1">
    <property type="nucleotide sequence ID" value="NZ_BAABAI010000022.1"/>
</dbReference>
<name>A0A7W7T521_9PSEU</name>
<evidence type="ECO:0000256" key="1">
    <source>
        <dbReference type="ARBA" id="ARBA00001946"/>
    </source>
</evidence>
<gene>
    <name evidence="7" type="ORF">F4559_004073</name>
</gene>
<dbReference type="Gene3D" id="1.10.600.10">
    <property type="entry name" value="Farnesyl Diphosphate Synthase"/>
    <property type="match status" value="1"/>
</dbReference>
<comment type="caution">
    <text evidence="7">The sequence shown here is derived from an EMBL/GenBank/DDBJ whole genome shotgun (WGS) entry which is preliminary data.</text>
</comment>
<dbReference type="GO" id="GO:0046872">
    <property type="term" value="F:metal ion binding"/>
    <property type="evidence" value="ECO:0007669"/>
    <property type="project" value="UniProtKB-KW"/>
</dbReference>
<dbReference type="GO" id="GO:0004311">
    <property type="term" value="F:geranylgeranyl diphosphate synthase activity"/>
    <property type="evidence" value="ECO:0007669"/>
    <property type="project" value="UniProtKB-EC"/>
</dbReference>
<dbReference type="CDD" id="cd00685">
    <property type="entry name" value="Trans_IPPS_HT"/>
    <property type="match status" value="1"/>
</dbReference>
<dbReference type="InterPro" id="IPR008949">
    <property type="entry name" value="Isoprenoid_synthase_dom_sf"/>
</dbReference>
<keyword evidence="5" id="KW-0460">Magnesium</keyword>
<organism evidence="7 8">
    <name type="scientific">Saccharothrix violaceirubra</name>
    <dbReference type="NCBI Taxonomy" id="413306"/>
    <lineage>
        <taxon>Bacteria</taxon>
        <taxon>Bacillati</taxon>
        <taxon>Actinomycetota</taxon>
        <taxon>Actinomycetes</taxon>
        <taxon>Pseudonocardiales</taxon>
        <taxon>Pseudonocardiaceae</taxon>
        <taxon>Saccharothrix</taxon>
    </lineage>
</organism>
<evidence type="ECO:0000256" key="3">
    <source>
        <dbReference type="ARBA" id="ARBA00022679"/>
    </source>
</evidence>
<dbReference type="InterPro" id="IPR033749">
    <property type="entry name" value="Polyprenyl_synt_CS"/>
</dbReference>
<evidence type="ECO:0000256" key="6">
    <source>
        <dbReference type="RuleBase" id="RU004466"/>
    </source>
</evidence>
<dbReference type="PROSITE" id="PS00444">
    <property type="entry name" value="POLYPRENYL_SYNTHASE_2"/>
    <property type="match status" value="1"/>
</dbReference>
<proteinExistence type="inferred from homology"/>
<dbReference type="GO" id="GO:0004337">
    <property type="term" value="F:(2E,6E)-farnesyl diphosphate synthase activity"/>
    <property type="evidence" value="ECO:0007669"/>
    <property type="project" value="UniProtKB-EC"/>
</dbReference>
<dbReference type="EC" id="2.5.1.29" evidence="7"/>